<dbReference type="InterPro" id="IPR052064">
    <property type="entry name" value="Mito_IMP1_subunit"/>
</dbReference>
<evidence type="ECO:0000256" key="4">
    <source>
        <dbReference type="ARBA" id="ARBA00038445"/>
    </source>
</evidence>
<dbReference type="RefSeq" id="WP_145808192.1">
    <property type="nucleotide sequence ID" value="NZ_VIVK01000001.1"/>
</dbReference>
<comment type="similarity">
    <text evidence="4">Belongs to the peptidase S26 family. IMP1 subfamily.</text>
</comment>
<dbReference type="InterPro" id="IPR036286">
    <property type="entry name" value="LexA/Signal_pep-like_sf"/>
</dbReference>
<sequence>MDIREQDPRNNSPSSVVGRGLRLSLLTCVLVALILVRRRYVAVTVAGRSMEPAHRDGDVVLVRRTGPQNIRPGQVIVVAYPDSETAVPGDPPWLMKRVSAVPGDRVAPGLPALEAGALVPAGCLVLLGDNPNASHDSRHRGYYRSDSVLGVVVRPRRTTSSGSRS</sequence>
<comment type="subcellular location">
    <subcellularLocation>
        <location evidence="1">Cell membrane</location>
        <topology evidence="1">Single-pass type II membrane protein</topology>
    </subcellularLocation>
</comment>
<dbReference type="OrthoDB" id="1467636at2"/>
<dbReference type="Gene3D" id="2.10.109.10">
    <property type="entry name" value="Umud Fragment, subunit A"/>
    <property type="match status" value="1"/>
</dbReference>
<evidence type="ECO:0000313" key="8">
    <source>
        <dbReference type="EMBL" id="TWD82534.1"/>
    </source>
</evidence>
<organism evidence="8 9">
    <name type="scientific">Kribbella amoyensis</name>
    <dbReference type="NCBI Taxonomy" id="996641"/>
    <lineage>
        <taxon>Bacteria</taxon>
        <taxon>Bacillati</taxon>
        <taxon>Actinomycetota</taxon>
        <taxon>Actinomycetes</taxon>
        <taxon>Propionibacteriales</taxon>
        <taxon>Kribbellaceae</taxon>
        <taxon>Kribbella</taxon>
    </lineage>
</organism>
<reference evidence="8 9" key="1">
    <citation type="submission" date="2019-06" db="EMBL/GenBank/DDBJ databases">
        <title>Sequencing the genomes of 1000 actinobacteria strains.</title>
        <authorList>
            <person name="Klenk H.-P."/>
        </authorList>
    </citation>
    <scope>NUCLEOTIDE SEQUENCE [LARGE SCALE GENOMIC DNA]</scope>
    <source>
        <strain evidence="8 9">DSM 24683</strain>
    </source>
</reference>
<keyword evidence="6" id="KW-0812">Transmembrane</keyword>
<evidence type="ECO:0000256" key="1">
    <source>
        <dbReference type="ARBA" id="ARBA00004401"/>
    </source>
</evidence>
<keyword evidence="2" id="KW-0378">Hydrolase</keyword>
<dbReference type="InterPro" id="IPR019533">
    <property type="entry name" value="Peptidase_S26"/>
</dbReference>
<dbReference type="PRINTS" id="PR00727">
    <property type="entry name" value="LEADERPTASE"/>
</dbReference>
<evidence type="ECO:0000313" key="9">
    <source>
        <dbReference type="Proteomes" id="UP000318380"/>
    </source>
</evidence>
<dbReference type="GO" id="GO:0006465">
    <property type="term" value="P:signal peptide processing"/>
    <property type="evidence" value="ECO:0007669"/>
    <property type="project" value="InterPro"/>
</dbReference>
<dbReference type="PANTHER" id="PTHR12383:SF16">
    <property type="entry name" value="MITOCHONDRIAL INNER MEMBRANE PROTEASE SUBUNIT 1"/>
    <property type="match status" value="1"/>
</dbReference>
<feature type="transmembrane region" description="Helical" evidence="6">
    <location>
        <begin position="20"/>
        <end position="36"/>
    </location>
</feature>
<keyword evidence="3 6" id="KW-0472">Membrane</keyword>
<evidence type="ECO:0000256" key="6">
    <source>
        <dbReference type="SAM" id="Phobius"/>
    </source>
</evidence>
<dbReference type="AlphaFoldDB" id="A0A561BUF0"/>
<protein>
    <submittedName>
        <fullName evidence="8">Signal peptidase I</fullName>
    </submittedName>
</protein>
<feature type="active site" evidence="5">
    <location>
        <position position="96"/>
    </location>
</feature>
<dbReference type="CDD" id="cd06462">
    <property type="entry name" value="Peptidase_S24_S26"/>
    <property type="match status" value="1"/>
</dbReference>
<dbReference type="EMBL" id="VIVK01000001">
    <property type="protein sequence ID" value="TWD82534.1"/>
    <property type="molecule type" value="Genomic_DNA"/>
</dbReference>
<dbReference type="SUPFAM" id="SSF51306">
    <property type="entry name" value="LexA/Signal peptidase"/>
    <property type="match status" value="1"/>
</dbReference>
<dbReference type="GO" id="GO:0004252">
    <property type="term" value="F:serine-type endopeptidase activity"/>
    <property type="evidence" value="ECO:0007669"/>
    <property type="project" value="InterPro"/>
</dbReference>
<evidence type="ECO:0000256" key="2">
    <source>
        <dbReference type="ARBA" id="ARBA00022801"/>
    </source>
</evidence>
<evidence type="ECO:0000256" key="3">
    <source>
        <dbReference type="ARBA" id="ARBA00023136"/>
    </source>
</evidence>
<dbReference type="GO" id="GO:0005886">
    <property type="term" value="C:plasma membrane"/>
    <property type="evidence" value="ECO:0007669"/>
    <property type="project" value="UniProtKB-SubCell"/>
</dbReference>
<evidence type="ECO:0000259" key="7">
    <source>
        <dbReference type="Pfam" id="PF10502"/>
    </source>
</evidence>
<accession>A0A561BUF0</accession>
<feature type="domain" description="Peptidase S26" evidence="7">
    <location>
        <begin position="111"/>
        <end position="153"/>
    </location>
</feature>
<evidence type="ECO:0000256" key="5">
    <source>
        <dbReference type="PIRSR" id="PIRSR600223-1"/>
    </source>
</evidence>
<dbReference type="InterPro" id="IPR000223">
    <property type="entry name" value="Pept_S26A_signal_pept_1"/>
</dbReference>
<feature type="active site" evidence="5">
    <location>
        <position position="49"/>
    </location>
</feature>
<feature type="domain" description="Peptidase S26" evidence="7">
    <location>
        <begin position="24"/>
        <end position="107"/>
    </location>
</feature>
<gene>
    <name evidence="8" type="ORF">FB561_3667</name>
</gene>
<name>A0A561BUF0_9ACTN</name>
<proteinExistence type="inferred from homology"/>
<dbReference type="Pfam" id="PF10502">
    <property type="entry name" value="Peptidase_S26"/>
    <property type="match status" value="2"/>
</dbReference>
<keyword evidence="6" id="KW-1133">Transmembrane helix</keyword>
<comment type="caution">
    <text evidence="8">The sequence shown here is derived from an EMBL/GenBank/DDBJ whole genome shotgun (WGS) entry which is preliminary data.</text>
</comment>
<keyword evidence="9" id="KW-1185">Reference proteome</keyword>
<dbReference type="Proteomes" id="UP000318380">
    <property type="component" value="Unassembled WGS sequence"/>
</dbReference>
<dbReference type="PANTHER" id="PTHR12383">
    <property type="entry name" value="PROTEASE FAMILY S26 MITOCHONDRIAL INNER MEMBRANE PROTEASE-RELATED"/>
    <property type="match status" value="1"/>
</dbReference>